<evidence type="ECO:0000256" key="5">
    <source>
        <dbReference type="ARBA" id="ARBA00022528"/>
    </source>
</evidence>
<keyword evidence="8 14" id="KW-1133">Transmembrane helix</keyword>
<dbReference type="GO" id="GO:0009535">
    <property type="term" value="C:chloroplast thylakoid membrane"/>
    <property type="evidence" value="ECO:0007669"/>
    <property type="project" value="UniProtKB-SubCell"/>
</dbReference>
<dbReference type="NCBIfam" id="TIGR03043">
    <property type="entry name" value="PS_II_psbZ"/>
    <property type="match status" value="1"/>
</dbReference>
<dbReference type="InterPro" id="IPR036512">
    <property type="entry name" value="PSII_PsbZ_sf"/>
</dbReference>
<comment type="subcellular location">
    <subcellularLocation>
        <location evidence="1">Membrane</location>
        <topology evidence="1">Multi-pass membrane protein</topology>
    </subcellularLocation>
    <subcellularLocation>
        <location evidence="14">Plastid</location>
        <location evidence="14">Chloroplast thylakoid membrane</location>
        <topology evidence="14">Multi-pass membrane protein</topology>
    </subcellularLocation>
</comment>
<dbReference type="GO" id="GO:0042549">
    <property type="term" value="P:photosystem II stabilization"/>
    <property type="evidence" value="ECO:0007669"/>
    <property type="project" value="InterPro"/>
</dbReference>
<keyword evidence="6 14" id="KW-0602">Photosynthesis</keyword>
<evidence type="ECO:0000256" key="12">
    <source>
        <dbReference type="ARBA" id="ARBA00037496"/>
    </source>
</evidence>
<reference evidence="17" key="1">
    <citation type="submission" date="2021-09" db="EMBL/GenBank/DDBJ databases">
        <authorList>
            <person name="Maciszewski K."/>
            <person name="Dabbagh N."/>
            <person name="Preisfeld A."/>
            <person name="Karnkowska A."/>
        </authorList>
    </citation>
    <scope>NUCLEOTIDE SEQUENCE</scope>
</reference>
<keyword evidence="7 14" id="KW-0812">Transmembrane</keyword>
<evidence type="ECO:0000256" key="15">
    <source>
        <dbReference type="RuleBase" id="RU003472"/>
    </source>
</evidence>
<dbReference type="PANTHER" id="PTHR34971">
    <property type="entry name" value="PHOTOSYSTEM II REACTION CENTER PROTEIN Z"/>
    <property type="match status" value="1"/>
</dbReference>
<dbReference type="InterPro" id="IPR002644">
    <property type="entry name" value="PSII_PsbZ"/>
</dbReference>
<dbReference type="Pfam" id="PF01737">
    <property type="entry name" value="Ycf9"/>
    <property type="match status" value="1"/>
</dbReference>
<dbReference type="HAMAP" id="MF_00644">
    <property type="entry name" value="PSII_PsbZ"/>
    <property type="match status" value="1"/>
</dbReference>
<dbReference type="EMBL" id="OK136183">
    <property type="protein sequence ID" value="UXD06237.1"/>
    <property type="molecule type" value="Genomic_DNA"/>
</dbReference>
<keyword evidence="11 14" id="KW-0604">Photosystem II</keyword>
<organism evidence="17">
    <name type="scientific">Eutreptia sp. CCAC 1914B</name>
    <dbReference type="NCBI Taxonomy" id="2979827"/>
    <lineage>
        <taxon>Eukaryota</taxon>
        <taxon>Discoba</taxon>
        <taxon>Euglenozoa</taxon>
        <taxon>Euglenida</taxon>
        <taxon>Spirocuta</taxon>
        <taxon>Euglenophyceae</taxon>
        <taxon>Eutreptiales</taxon>
        <taxon>Eutreptiaceae</taxon>
        <taxon>Eutreptia</taxon>
    </lineage>
</organism>
<keyword evidence="10 14" id="KW-0472">Membrane</keyword>
<feature type="transmembrane region" description="Helical" evidence="16">
    <location>
        <begin position="40"/>
        <end position="63"/>
    </location>
</feature>
<geneLocation type="chloroplast" evidence="17"/>
<evidence type="ECO:0000256" key="8">
    <source>
        <dbReference type="ARBA" id="ARBA00022989"/>
    </source>
</evidence>
<reference evidence="17" key="2">
    <citation type="journal article" date="2022" name="Mol. Phylogenet. Evol.">
        <title>Maturyoshka: A maturase inside a maturase, and other peculiarities of the novel chloroplast genomes of marine euglenophytes.</title>
        <authorList>
            <person name="Maciszewski K."/>
            <person name="Dabbagh N."/>
            <person name="Preisfeld A."/>
            <person name="Karnkowska A."/>
        </authorList>
    </citation>
    <scope>NUCLEOTIDE SEQUENCE</scope>
</reference>
<comment type="subunit">
    <text evidence="13 14">PSII is composed of 1 copy each of membrane proteins PsbA, PsbB, PsbC, PsbD, PsbE, PsbF, PsbH, PsbI, PsbJ, PsbK, PsbL, PsbM, PsbT, PsbY, PsbZ, Psb30/Ycf12, at least 3 peripheral proteins of the oxygen-evolving complex and a large number of cofactors. It forms dimeric complexes.</text>
</comment>
<evidence type="ECO:0000256" key="2">
    <source>
        <dbReference type="ARBA" id="ARBA00008367"/>
    </source>
</evidence>
<dbReference type="AlphaFoldDB" id="A0A977PIF4"/>
<protein>
    <recommendedName>
        <fullName evidence="3 14">Photosystem II reaction center protein Z</fullName>
        <shortName evidence="14">PSII-Z</shortName>
    </recommendedName>
</protein>
<evidence type="ECO:0000256" key="11">
    <source>
        <dbReference type="ARBA" id="ARBA00023276"/>
    </source>
</evidence>
<evidence type="ECO:0000256" key="6">
    <source>
        <dbReference type="ARBA" id="ARBA00022531"/>
    </source>
</evidence>
<evidence type="ECO:0000256" key="16">
    <source>
        <dbReference type="SAM" id="Phobius"/>
    </source>
</evidence>
<evidence type="ECO:0000256" key="14">
    <source>
        <dbReference type="HAMAP-Rule" id="MF_00644"/>
    </source>
</evidence>
<keyword evidence="5 17" id="KW-0150">Chloroplast</keyword>
<comment type="similarity">
    <text evidence="2 14 15">Belongs to the PsbZ family.</text>
</comment>
<dbReference type="Gene3D" id="1.10.287.740">
    <property type="entry name" value="Photosystem II PsbZ, reaction centre"/>
    <property type="match status" value="1"/>
</dbReference>
<evidence type="ECO:0000256" key="9">
    <source>
        <dbReference type="ARBA" id="ARBA00023078"/>
    </source>
</evidence>
<keyword evidence="17" id="KW-0934">Plastid</keyword>
<evidence type="ECO:0000256" key="1">
    <source>
        <dbReference type="ARBA" id="ARBA00004141"/>
    </source>
</evidence>
<sequence length="64" mass="6877">MDMILVFQFALLALILLSILLTVAVPVLFTSPESWNENKSYILTGSAAWAGLVLTVGVLNSLVV</sequence>
<evidence type="ECO:0000313" key="17">
    <source>
        <dbReference type="EMBL" id="UXD06237.1"/>
    </source>
</evidence>
<name>A0A977PIF4_9EUGL</name>
<comment type="function">
    <text evidence="15">Controls the interaction of photosystem II (PSII) cores with the light-harvesting antenna, regulates electron flow through the 2 photosystem reaction centers. PSII is a light-driven water plastoquinone oxidoreductase, using light energy to abstract electrons from H(2)O, generating a proton gradient subsequently used for ATP formation.</text>
</comment>
<evidence type="ECO:0000256" key="13">
    <source>
        <dbReference type="ARBA" id="ARBA00038734"/>
    </source>
</evidence>
<evidence type="ECO:0000256" key="4">
    <source>
        <dbReference type="ARBA" id="ARBA00022469"/>
    </source>
</evidence>
<keyword evidence="9 14" id="KW-0793">Thylakoid</keyword>
<dbReference type="PANTHER" id="PTHR34971:SF2">
    <property type="entry name" value="PHOTOSYSTEM II REACTION CENTER PROTEIN Z"/>
    <property type="match status" value="1"/>
</dbReference>
<gene>
    <name evidence="14" type="primary">psbZ</name>
</gene>
<comment type="function">
    <text evidence="12 14">May control the interaction of photosystem II (PSII) cores with the light-harvesting antenna, regulates electron flow through the 2 photosystem reaction centers. PSII is a light-driven water plastoquinone oxidoreductase, using light energy to abstract electrons from H(2)O, generating a proton gradient subsequently used for ATP formation.</text>
</comment>
<accession>A0A977PIF4</accession>
<evidence type="ECO:0000256" key="7">
    <source>
        <dbReference type="ARBA" id="ARBA00022692"/>
    </source>
</evidence>
<dbReference type="GO" id="GO:0009539">
    <property type="term" value="C:photosystem II reaction center"/>
    <property type="evidence" value="ECO:0007669"/>
    <property type="project" value="InterPro"/>
</dbReference>
<evidence type="ECO:0000256" key="10">
    <source>
        <dbReference type="ARBA" id="ARBA00023136"/>
    </source>
</evidence>
<evidence type="ECO:0000256" key="3">
    <source>
        <dbReference type="ARBA" id="ARBA00021665"/>
    </source>
</evidence>
<proteinExistence type="inferred from homology"/>
<dbReference type="GO" id="GO:0015979">
    <property type="term" value="P:photosynthesis"/>
    <property type="evidence" value="ECO:0007669"/>
    <property type="project" value="UniProtKB-UniRule"/>
</dbReference>
<keyword evidence="4 14" id="KW-0674">Reaction center</keyword>
<dbReference type="SUPFAM" id="SSF161055">
    <property type="entry name" value="PsbZ-like"/>
    <property type="match status" value="1"/>
</dbReference>